<proteinExistence type="predicted"/>
<evidence type="ECO:0000313" key="2">
    <source>
        <dbReference type="Proteomes" id="UP000824176"/>
    </source>
</evidence>
<evidence type="ECO:0000313" key="1">
    <source>
        <dbReference type="EMBL" id="HIZ88706.1"/>
    </source>
</evidence>
<comment type="caution">
    <text evidence="1">The sequence shown here is derived from an EMBL/GenBank/DDBJ whole genome shotgun (WGS) entry which is preliminary data.</text>
</comment>
<gene>
    <name evidence="1" type="ORF">H9804_02080</name>
</gene>
<reference evidence="1" key="2">
    <citation type="submission" date="2021-04" db="EMBL/GenBank/DDBJ databases">
        <authorList>
            <person name="Gilroy R."/>
        </authorList>
    </citation>
    <scope>NUCLEOTIDE SEQUENCE</scope>
    <source>
        <strain evidence="1">ChiW4-1371</strain>
    </source>
</reference>
<protein>
    <submittedName>
        <fullName evidence="1">DUF2141 domain-containing protein</fullName>
    </submittedName>
</protein>
<organism evidence="1 2">
    <name type="scientific">Candidatus Mucispirillum faecigallinarum</name>
    <dbReference type="NCBI Taxonomy" id="2838699"/>
    <lineage>
        <taxon>Bacteria</taxon>
        <taxon>Pseudomonadati</taxon>
        <taxon>Deferribacterota</taxon>
        <taxon>Deferribacteres</taxon>
        <taxon>Deferribacterales</taxon>
        <taxon>Mucispirillaceae</taxon>
        <taxon>Mucispirillum</taxon>
    </lineage>
</organism>
<accession>A0A9D2GTI4</accession>
<dbReference type="Pfam" id="PF09912">
    <property type="entry name" value="DUF2141"/>
    <property type="match status" value="1"/>
</dbReference>
<name>A0A9D2GTI4_9BACT</name>
<dbReference type="EMBL" id="DXAQ01000032">
    <property type="protein sequence ID" value="HIZ88706.1"/>
    <property type="molecule type" value="Genomic_DNA"/>
</dbReference>
<dbReference type="AlphaFoldDB" id="A0A9D2GTI4"/>
<sequence>MKLFSRFIFIIILFYSINVFADDNMAVMVLEVNNIETSTGNIMIHLCRNEQEFNGEINPQYSFFFPAKKSSVTAKITLPKGRYAVKVFHDENENKMLDLNQANHPIEKFGFSNNFFGSYSAMPPFDKVLINIDKDENFVKVNLR</sequence>
<dbReference type="Proteomes" id="UP000824176">
    <property type="component" value="Unassembled WGS sequence"/>
</dbReference>
<reference evidence="1" key="1">
    <citation type="journal article" date="2021" name="PeerJ">
        <title>Extensive microbial diversity within the chicken gut microbiome revealed by metagenomics and culture.</title>
        <authorList>
            <person name="Gilroy R."/>
            <person name="Ravi A."/>
            <person name="Getino M."/>
            <person name="Pursley I."/>
            <person name="Horton D.L."/>
            <person name="Alikhan N.F."/>
            <person name="Baker D."/>
            <person name="Gharbi K."/>
            <person name="Hall N."/>
            <person name="Watson M."/>
            <person name="Adriaenssens E.M."/>
            <person name="Foster-Nyarko E."/>
            <person name="Jarju S."/>
            <person name="Secka A."/>
            <person name="Antonio M."/>
            <person name="Oren A."/>
            <person name="Chaudhuri R.R."/>
            <person name="La Ragione R."/>
            <person name="Hildebrand F."/>
            <person name="Pallen M.J."/>
        </authorList>
    </citation>
    <scope>NUCLEOTIDE SEQUENCE</scope>
    <source>
        <strain evidence="1">ChiW4-1371</strain>
    </source>
</reference>
<dbReference type="InterPro" id="IPR018673">
    <property type="entry name" value="DUF2141"/>
</dbReference>